<organism evidence="2 3">
    <name type="scientific">Gigaspora margarita</name>
    <dbReference type="NCBI Taxonomy" id="4874"/>
    <lineage>
        <taxon>Eukaryota</taxon>
        <taxon>Fungi</taxon>
        <taxon>Fungi incertae sedis</taxon>
        <taxon>Mucoromycota</taxon>
        <taxon>Glomeromycotina</taxon>
        <taxon>Glomeromycetes</taxon>
        <taxon>Diversisporales</taxon>
        <taxon>Gigasporaceae</taxon>
        <taxon>Gigaspora</taxon>
    </lineage>
</organism>
<dbReference type="AlphaFoldDB" id="A0A8H4AL03"/>
<reference evidence="2 3" key="1">
    <citation type="journal article" date="2019" name="Environ. Microbiol.">
        <title>At the nexus of three kingdoms: the genome of the mycorrhizal fungus Gigaspora margarita provides insights into plant, endobacterial and fungal interactions.</title>
        <authorList>
            <person name="Venice F."/>
            <person name="Ghignone S."/>
            <person name="Salvioli di Fossalunga A."/>
            <person name="Amselem J."/>
            <person name="Novero M."/>
            <person name="Xianan X."/>
            <person name="Sedzielewska Toro K."/>
            <person name="Morin E."/>
            <person name="Lipzen A."/>
            <person name="Grigoriev I.V."/>
            <person name="Henrissat B."/>
            <person name="Martin F.M."/>
            <person name="Bonfante P."/>
        </authorList>
    </citation>
    <scope>NUCLEOTIDE SEQUENCE [LARGE SCALE GENOMIC DNA]</scope>
    <source>
        <strain evidence="2 3">BEG34</strain>
    </source>
</reference>
<keyword evidence="3" id="KW-1185">Reference proteome</keyword>
<dbReference type="EMBL" id="WTPW01000474">
    <property type="protein sequence ID" value="KAF0507837.1"/>
    <property type="molecule type" value="Genomic_DNA"/>
</dbReference>
<feature type="compositionally biased region" description="Basic and acidic residues" evidence="1">
    <location>
        <begin position="99"/>
        <end position="120"/>
    </location>
</feature>
<feature type="region of interest" description="Disordered" evidence="1">
    <location>
        <begin position="87"/>
        <end position="120"/>
    </location>
</feature>
<dbReference type="Proteomes" id="UP000439903">
    <property type="component" value="Unassembled WGS sequence"/>
</dbReference>
<gene>
    <name evidence="2" type="ORF">F8M41_018891</name>
</gene>
<sequence length="120" mass="13908">MTKGKSTKKHYEQRKLKCVRELEALKDIRNKILALQERYIEFQDVSENNDSYIPLVSASANEITCEKVQEGPSNIESRNAVNAWAIDNDEGNIQQEEMVYDKSDKAKDNNDTNPYPRDRQ</sequence>
<evidence type="ECO:0000256" key="1">
    <source>
        <dbReference type="SAM" id="MobiDB-lite"/>
    </source>
</evidence>
<protein>
    <submittedName>
        <fullName evidence="2">Uncharacterized protein</fullName>
    </submittedName>
</protein>
<proteinExistence type="predicted"/>
<name>A0A8H4AL03_GIGMA</name>
<evidence type="ECO:0000313" key="3">
    <source>
        <dbReference type="Proteomes" id="UP000439903"/>
    </source>
</evidence>
<accession>A0A8H4AL03</accession>
<evidence type="ECO:0000313" key="2">
    <source>
        <dbReference type="EMBL" id="KAF0507837.1"/>
    </source>
</evidence>
<comment type="caution">
    <text evidence="2">The sequence shown here is derived from an EMBL/GenBank/DDBJ whole genome shotgun (WGS) entry which is preliminary data.</text>
</comment>